<evidence type="ECO:0000256" key="5">
    <source>
        <dbReference type="PIRNR" id="PIRNR000915"/>
    </source>
</evidence>
<evidence type="ECO:0000313" key="9">
    <source>
        <dbReference type="EMBL" id="CAK1253760.1"/>
    </source>
</evidence>
<feature type="binding site" evidence="8">
    <location>
        <position position="208"/>
    </location>
    <ligand>
        <name>Mg(2+)</name>
        <dbReference type="ChEBI" id="CHEBI:18420"/>
    </ligand>
</feature>
<evidence type="ECO:0000256" key="2">
    <source>
        <dbReference type="ARBA" id="ARBA00022723"/>
    </source>
</evidence>
<feature type="active site" description="Proton donor" evidence="6">
    <location>
        <position position="12"/>
    </location>
</feature>
<dbReference type="InterPro" id="IPR036412">
    <property type="entry name" value="HAD-like_sf"/>
</dbReference>
<evidence type="ECO:0000256" key="3">
    <source>
        <dbReference type="ARBA" id="ARBA00022801"/>
    </source>
</evidence>
<dbReference type="Proteomes" id="UP000064514">
    <property type="component" value="Unassembled WGS sequence"/>
</dbReference>
<dbReference type="NCBIfam" id="TIGR01460">
    <property type="entry name" value="HAD-SF-IIA"/>
    <property type="match status" value="1"/>
</dbReference>
<comment type="function">
    <text evidence="5">Catalyzes the dephosphorylation of 2-6 carbon acid sugars in vitro.</text>
</comment>
<gene>
    <name evidence="10" type="ORF">FTRO_0100020</name>
    <name evidence="9" type="ORF">R53137_KAKDMLNK_01509</name>
</gene>
<dbReference type="EC" id="3.1.3.-" evidence="5"/>
<evidence type="ECO:0000256" key="8">
    <source>
        <dbReference type="PIRSR" id="PIRSR000915-3"/>
    </source>
</evidence>
<dbReference type="GO" id="GO:0005737">
    <property type="term" value="C:cytoplasm"/>
    <property type="evidence" value="ECO:0007669"/>
    <property type="project" value="TreeGrafter"/>
</dbReference>
<organism evidence="10">
    <name type="scientific">Fructobacillus tropaeoli</name>
    <dbReference type="NCBI Taxonomy" id="709323"/>
    <lineage>
        <taxon>Bacteria</taxon>
        <taxon>Bacillati</taxon>
        <taxon>Bacillota</taxon>
        <taxon>Bacilli</taxon>
        <taxon>Lactobacillales</taxon>
        <taxon>Lactobacillaceae</taxon>
        <taxon>Fructobacillus</taxon>
    </lineage>
</organism>
<dbReference type="Pfam" id="PF13242">
    <property type="entry name" value="Hydrolase_like"/>
    <property type="match status" value="1"/>
</dbReference>
<dbReference type="EMBL" id="CAUZLT010000006">
    <property type="protein sequence ID" value="CAK1253760.1"/>
    <property type="molecule type" value="Genomic_DNA"/>
</dbReference>
<dbReference type="Proteomes" id="UP001314262">
    <property type="component" value="Unassembled WGS sequence"/>
</dbReference>
<dbReference type="GO" id="GO:0046872">
    <property type="term" value="F:metal ion binding"/>
    <property type="evidence" value="ECO:0007669"/>
    <property type="project" value="UniProtKB-KW"/>
</dbReference>
<name>A0A3F3HGW2_9LACO</name>
<keyword evidence="3 9" id="KW-0378">Hydrolase</keyword>
<feature type="active site" description="Nucleophile" evidence="6">
    <location>
        <position position="10"/>
    </location>
</feature>
<evidence type="ECO:0000313" key="11">
    <source>
        <dbReference type="Proteomes" id="UP001314262"/>
    </source>
</evidence>
<dbReference type="SUPFAM" id="SSF56784">
    <property type="entry name" value="HAD-like"/>
    <property type="match status" value="1"/>
</dbReference>
<dbReference type="PANTHER" id="PTHR19288">
    <property type="entry name" value="4-NITROPHENYLPHOSPHATASE-RELATED"/>
    <property type="match status" value="1"/>
</dbReference>
<keyword evidence="4 5" id="KW-0460">Magnesium</keyword>
<sequence length="257" mass="27640">MPKYNAYLIDLDGTIYHGKQPIPAAKRFIERLQTAKIPYLFVTNNSTKTAKDVADNLTINHGIKTTVDQVYTSAMATADYVKGLTDDGQKVYLIGEAGLKDALENAGIDLVPADEANVVVMGLDRHFTYQKLKEATFAIARGAKFIATNADTNLPSEEGMLPGAGSLVAALKTATGVEPTIIAKPEAPIMEGALAKLNHPDRPVMVGDNYNTDILAGIKNGLDTLLVYTGVSKPAEVAKEVNQPTDFVANFDEWSVE</sequence>
<evidence type="ECO:0000256" key="4">
    <source>
        <dbReference type="ARBA" id="ARBA00022842"/>
    </source>
</evidence>
<dbReference type="InterPro" id="IPR006357">
    <property type="entry name" value="HAD-SF_hydro_IIA"/>
</dbReference>
<reference evidence="10" key="1">
    <citation type="journal article" date="2015" name="BMC Genomics">
        <title>Comparative genomics of Fructobacillus spp. and Leuconostoc spp. reveals niche-specific evolution of Fructobacillus spp.</title>
        <authorList>
            <person name="Endo A."/>
            <person name="Tanizawa Y."/>
            <person name="Tanaka N."/>
            <person name="Maeno S."/>
            <person name="Kumar H."/>
            <person name="Shiwa Y."/>
            <person name="Okada S."/>
            <person name="Yoshikawa H."/>
            <person name="Dicks L."/>
            <person name="Nakagawa J."/>
            <person name="Arita M."/>
        </authorList>
    </citation>
    <scope>NUCLEOTIDE SEQUENCE [LARGE SCALE GENOMIC DNA]</scope>
    <source>
        <strain evidence="10">F214-1</strain>
    </source>
</reference>
<dbReference type="GO" id="GO:0016791">
    <property type="term" value="F:phosphatase activity"/>
    <property type="evidence" value="ECO:0007669"/>
    <property type="project" value="TreeGrafter"/>
</dbReference>
<reference evidence="9 11" key="2">
    <citation type="submission" date="2023-10" db="EMBL/GenBank/DDBJ databases">
        <authorList>
            <person name="Botero Cardona J."/>
        </authorList>
    </citation>
    <scope>NUCLEOTIDE SEQUENCE [LARGE SCALE GENOMIC DNA]</scope>
    <source>
        <strain evidence="9 11">R-53137</strain>
    </source>
</reference>
<evidence type="ECO:0000313" key="10">
    <source>
        <dbReference type="EMBL" id="GAP04839.1"/>
    </source>
</evidence>
<dbReference type="Pfam" id="PF13344">
    <property type="entry name" value="Hydrolase_6"/>
    <property type="match status" value="1"/>
</dbReference>
<dbReference type="SFLD" id="SFLDG01139">
    <property type="entry name" value="C2.A:_Pyridoxal_Phosphate_Phos"/>
    <property type="match status" value="1"/>
</dbReference>
<protein>
    <recommendedName>
        <fullName evidence="5">Acid sugar phosphatase</fullName>
        <ecNumber evidence="5">3.1.3.-</ecNumber>
    </recommendedName>
</protein>
<feature type="binding site" evidence="7">
    <location>
        <position position="184"/>
    </location>
    <ligand>
        <name>substrate</name>
    </ligand>
</feature>
<feature type="binding site" evidence="8">
    <location>
        <position position="10"/>
    </location>
    <ligand>
        <name>Mg(2+)</name>
        <dbReference type="ChEBI" id="CHEBI:18420"/>
    </ligand>
</feature>
<dbReference type="STRING" id="709323.GCA_001047135_01404"/>
<feature type="binding site" evidence="8">
    <location>
        <position position="12"/>
    </location>
    <ligand>
        <name>Mg(2+)</name>
        <dbReference type="ChEBI" id="CHEBI:18420"/>
    </ligand>
</feature>
<dbReference type="PANTHER" id="PTHR19288:SF46">
    <property type="entry name" value="HALOACID DEHALOGENASE-LIKE HYDROLASE DOMAIN-CONTAINING PROTEIN 2"/>
    <property type="match status" value="1"/>
</dbReference>
<dbReference type="InterPro" id="IPR006354">
    <property type="entry name" value="HAD-SF_hydro_IIA_hyp1"/>
</dbReference>
<comment type="cofactor">
    <cofactor evidence="8">
        <name>Mg(2+)</name>
        <dbReference type="ChEBI" id="CHEBI:18420"/>
    </cofactor>
    <text evidence="8">Divalent metal ions. Mg(2+) is the most effective.</text>
</comment>
<dbReference type="InterPro" id="IPR023214">
    <property type="entry name" value="HAD_sf"/>
</dbReference>
<keyword evidence="2 5" id="KW-0479">Metal-binding</keyword>
<dbReference type="AlphaFoldDB" id="A0A3F3HGW2"/>
<evidence type="ECO:0000256" key="7">
    <source>
        <dbReference type="PIRSR" id="PIRSR000915-2"/>
    </source>
</evidence>
<evidence type="ECO:0000256" key="6">
    <source>
        <dbReference type="PIRSR" id="PIRSR000915-1"/>
    </source>
</evidence>
<proteinExistence type="inferred from homology"/>
<keyword evidence="11" id="KW-1185">Reference proteome</keyword>
<accession>A0A3F3HGW2</accession>
<evidence type="ECO:0000256" key="1">
    <source>
        <dbReference type="ARBA" id="ARBA00006696"/>
    </source>
</evidence>
<dbReference type="NCBIfam" id="TIGR01457">
    <property type="entry name" value="HAD-SF-IIA-hyp2"/>
    <property type="match status" value="1"/>
</dbReference>
<dbReference type="RefSeq" id="WP_059394184.1">
    <property type="nucleotide sequence ID" value="NZ_BOJU01000006.1"/>
</dbReference>
<dbReference type="EMBL" id="DF968087">
    <property type="protein sequence ID" value="GAP04839.1"/>
    <property type="molecule type" value="Genomic_DNA"/>
</dbReference>
<comment type="similarity">
    <text evidence="1 5">Belongs to the HAD-like hydrolase superfamily. NagD family.</text>
</comment>
<dbReference type="CDD" id="cd07530">
    <property type="entry name" value="HAD_Pase_UmpH-like"/>
    <property type="match status" value="1"/>
</dbReference>
<dbReference type="FunFam" id="3.40.50.1000:FF:000053">
    <property type="entry name" value="TIGR01457 family HAD hydrolase"/>
    <property type="match status" value="1"/>
</dbReference>
<dbReference type="PIRSF" id="PIRSF000915">
    <property type="entry name" value="PGP-type_phosphatase"/>
    <property type="match status" value="1"/>
</dbReference>
<dbReference type="SFLD" id="SFLDS00003">
    <property type="entry name" value="Haloacid_Dehalogenase"/>
    <property type="match status" value="1"/>
</dbReference>
<dbReference type="Gene3D" id="3.40.50.1000">
    <property type="entry name" value="HAD superfamily/HAD-like"/>
    <property type="match status" value="2"/>
</dbReference>